<protein>
    <submittedName>
        <fullName evidence="8">Unnamed protein product</fullName>
    </submittedName>
</protein>
<proteinExistence type="inferred from homology"/>
<comment type="similarity">
    <text evidence="1">Belongs to the FAD-dependent oxidoreductase family.</text>
</comment>
<keyword evidence="4" id="KW-0560">Oxidoreductase</keyword>
<dbReference type="Pfam" id="PF07992">
    <property type="entry name" value="Pyr_redox_2"/>
    <property type="match status" value="1"/>
</dbReference>
<evidence type="ECO:0000256" key="2">
    <source>
        <dbReference type="ARBA" id="ARBA00022630"/>
    </source>
</evidence>
<feature type="compositionally biased region" description="Low complexity" evidence="5">
    <location>
        <begin position="694"/>
        <end position="705"/>
    </location>
</feature>
<evidence type="ECO:0000256" key="6">
    <source>
        <dbReference type="SAM" id="Phobius"/>
    </source>
</evidence>
<dbReference type="PRINTS" id="PR00368">
    <property type="entry name" value="FADPNR"/>
</dbReference>
<sequence length="724" mass="80233">MPRIIIVGGGPAGISAAQALAKDLTPNDGTEVVVFEKSKYYFHAVGTPRAVVDAAYTKKLFVPYDNAIPAEAQSFVRIERAIVTRIAPSNEVEYTPIGNDDEMVAGPVKRMGYDYLVVATGSTYTVPLKQPKNDFKRSTTESMMAEARQQIENAQSILVVSGGATGASVVGEIKSKFPDKNVTLLEGKDKLVGGENVREKFRVRLLKFLKRLDVNVVLGERLTERLNGNTYERRTLSTDKGRQIVSDIQLLCGGFNPTTELIKGLDESLVTPQDLIKVNDKLQLDNVRYSNIYALGDANNNSAPKHMLFAGQQGTHLGKELALVVRKTQTNVAKAFPKVEVVPAMIPLGPNGGVSQLPFFGGVVVDIFNRVVPVSLREEPRHDTIIGSNFLHGTLVSCIIATACTIFLFLSVRYAPSRYLHYNCASFPRRPYSRSTSAVSKYGGEGEYIPEDDDEWGIVHNPSTKPHRPQSSHVQLNTTYRGIKVSLAVWVSASHRAPPGLRLQRTRVAWAFLSVDGVSRPNLRLHCSSLRFVQVPVSTVGLVSLAQFDAYVTDRLDFAARRHDEWTKGSRLCWSPYLATVNASGISQPPDASDMKISQQDATFTRNDETITILQTYAILMSKTTAEHPRQHNENQRHISQVSCDEMKGARQCRVQPPVAEARYMNYEQSISYTRRREANVERRRALQSAPTTSLASSRRVSGSSNRFDCKYSTLTRFVATDTD</sequence>
<keyword evidence="6" id="KW-0472">Membrane</keyword>
<dbReference type="GO" id="GO:0050660">
    <property type="term" value="F:flavin adenine dinucleotide binding"/>
    <property type="evidence" value="ECO:0007669"/>
    <property type="project" value="TreeGrafter"/>
</dbReference>
<dbReference type="InterPro" id="IPR036188">
    <property type="entry name" value="FAD/NAD-bd_sf"/>
</dbReference>
<evidence type="ECO:0000256" key="3">
    <source>
        <dbReference type="ARBA" id="ARBA00022827"/>
    </source>
</evidence>
<reference evidence="8" key="1">
    <citation type="submission" date="2023-04" db="EMBL/GenBank/DDBJ databases">
        <title>Phytophthora fragariaefolia NBRC 109709.</title>
        <authorList>
            <person name="Ichikawa N."/>
            <person name="Sato H."/>
            <person name="Tonouchi N."/>
        </authorList>
    </citation>
    <scope>NUCLEOTIDE SEQUENCE</scope>
    <source>
        <strain evidence="8">NBRC 109709</strain>
    </source>
</reference>
<dbReference type="OrthoDB" id="202203at2759"/>
<keyword evidence="9" id="KW-1185">Reference proteome</keyword>
<dbReference type="PRINTS" id="PR00411">
    <property type="entry name" value="PNDRDTASEI"/>
</dbReference>
<dbReference type="PANTHER" id="PTHR43735">
    <property type="entry name" value="APOPTOSIS-INDUCING FACTOR 1"/>
    <property type="match status" value="1"/>
</dbReference>
<evidence type="ECO:0000313" key="8">
    <source>
        <dbReference type="EMBL" id="GMF80175.1"/>
    </source>
</evidence>
<evidence type="ECO:0000256" key="4">
    <source>
        <dbReference type="ARBA" id="ARBA00023002"/>
    </source>
</evidence>
<dbReference type="PANTHER" id="PTHR43735:SF3">
    <property type="entry name" value="FERROPTOSIS SUPPRESSOR PROTEIN 1"/>
    <property type="match status" value="1"/>
</dbReference>
<dbReference type="Proteomes" id="UP001165121">
    <property type="component" value="Unassembled WGS sequence"/>
</dbReference>
<evidence type="ECO:0000259" key="7">
    <source>
        <dbReference type="Pfam" id="PF07992"/>
    </source>
</evidence>
<keyword evidence="6" id="KW-0812">Transmembrane</keyword>
<feature type="transmembrane region" description="Helical" evidence="6">
    <location>
        <begin position="390"/>
        <end position="410"/>
    </location>
</feature>
<dbReference type="EMBL" id="BSXT01010490">
    <property type="protein sequence ID" value="GMF80175.1"/>
    <property type="molecule type" value="Genomic_DNA"/>
</dbReference>
<feature type="region of interest" description="Disordered" evidence="5">
    <location>
        <begin position="684"/>
        <end position="705"/>
    </location>
</feature>
<keyword evidence="2" id="KW-0285">Flavoprotein</keyword>
<dbReference type="AlphaFoldDB" id="A0A9W6YKR5"/>
<evidence type="ECO:0000313" key="9">
    <source>
        <dbReference type="Proteomes" id="UP001165121"/>
    </source>
</evidence>
<dbReference type="Gene3D" id="3.50.50.100">
    <property type="match status" value="1"/>
</dbReference>
<dbReference type="SUPFAM" id="SSF51905">
    <property type="entry name" value="FAD/NAD(P)-binding domain"/>
    <property type="match status" value="1"/>
</dbReference>
<organism evidence="8 9">
    <name type="scientific">Phytophthora fragariaefolia</name>
    <dbReference type="NCBI Taxonomy" id="1490495"/>
    <lineage>
        <taxon>Eukaryota</taxon>
        <taxon>Sar</taxon>
        <taxon>Stramenopiles</taxon>
        <taxon>Oomycota</taxon>
        <taxon>Peronosporomycetes</taxon>
        <taxon>Peronosporales</taxon>
        <taxon>Peronosporaceae</taxon>
        <taxon>Phytophthora</taxon>
    </lineage>
</organism>
<dbReference type="InterPro" id="IPR023753">
    <property type="entry name" value="FAD/NAD-binding_dom"/>
</dbReference>
<keyword evidence="6" id="KW-1133">Transmembrane helix</keyword>
<feature type="domain" description="FAD/NAD(P)-binding" evidence="7">
    <location>
        <begin position="3"/>
        <end position="314"/>
    </location>
</feature>
<dbReference type="GO" id="GO:0004174">
    <property type="term" value="F:electron-transferring-flavoprotein dehydrogenase activity"/>
    <property type="evidence" value="ECO:0007669"/>
    <property type="project" value="TreeGrafter"/>
</dbReference>
<name>A0A9W6YKR5_9STRA</name>
<keyword evidence="3" id="KW-0274">FAD</keyword>
<comment type="caution">
    <text evidence="8">The sequence shown here is derived from an EMBL/GenBank/DDBJ whole genome shotgun (WGS) entry which is preliminary data.</text>
</comment>
<evidence type="ECO:0000256" key="1">
    <source>
        <dbReference type="ARBA" id="ARBA00006442"/>
    </source>
</evidence>
<evidence type="ECO:0000256" key="5">
    <source>
        <dbReference type="SAM" id="MobiDB-lite"/>
    </source>
</evidence>
<dbReference type="GO" id="GO:0005737">
    <property type="term" value="C:cytoplasm"/>
    <property type="evidence" value="ECO:0007669"/>
    <property type="project" value="TreeGrafter"/>
</dbReference>
<gene>
    <name evidence="8" type="ORF">Pfra01_002861200</name>
</gene>
<accession>A0A9W6YKR5</accession>